<feature type="signal peptide" evidence="2">
    <location>
        <begin position="1"/>
        <end position="20"/>
    </location>
</feature>
<dbReference type="OrthoDB" id="9857649at2"/>
<protein>
    <submittedName>
        <fullName evidence="3">Uncharacterized protein</fullName>
    </submittedName>
</protein>
<evidence type="ECO:0000256" key="1">
    <source>
        <dbReference type="SAM" id="MobiDB-lite"/>
    </source>
</evidence>
<organism evidence="3 4">
    <name type="scientific">Candidatus Finniella inopinata</name>
    <dbReference type="NCBI Taxonomy" id="1696036"/>
    <lineage>
        <taxon>Bacteria</taxon>
        <taxon>Pseudomonadati</taxon>
        <taxon>Pseudomonadota</taxon>
        <taxon>Alphaproteobacteria</taxon>
        <taxon>Holosporales</taxon>
        <taxon>Candidatus Paracaedibacteraceae</taxon>
        <taxon>Candidatus Finniella</taxon>
    </lineage>
</organism>
<evidence type="ECO:0000313" key="3">
    <source>
        <dbReference type="EMBL" id="RZI45743.1"/>
    </source>
</evidence>
<dbReference type="AlphaFoldDB" id="A0A4Q7DG34"/>
<evidence type="ECO:0000313" key="4">
    <source>
        <dbReference type="Proteomes" id="UP000293550"/>
    </source>
</evidence>
<keyword evidence="2" id="KW-0732">Signal</keyword>
<accession>A0A4Q7DG34</accession>
<dbReference type="RefSeq" id="WP_130154319.1">
    <property type="nucleotide sequence ID" value="NZ_SCFB01000007.1"/>
</dbReference>
<keyword evidence="4" id="KW-1185">Reference proteome</keyword>
<sequence>MKKEIYVSAILLSSIASTIAASSSSGSGSYHQSLRNSDCSDEDLALFSGCAHGAALAYPINHEEDSFSRHRPSILEGFELHNFRSSKDGSIHVLAIYDETTNTGKIIFRGTDTSNPKDLEADYGIGIVLANTLTGDQRIPDYFGNVVVNATSAFLGSRPSSVVSSGATYSGWFSRFASSGTLNVRTLGIPVVSNVLDLTVSASTLKKSGASLIYDVSRGMKYGAGIGVAVGGPVACTGFGAIAGGSFALGATAVGFAGGLIKGSYNMITQGGYAACDKGYERRLHLEAMKENDPGTLALYLEHGADFTSEAIKIFRRESHDGNPKIIFVGHSLGRFSAGAAYLNYLGRQDRVQDSGPGEEGNQLVSNIGYNGPAGWQGLGGLPTLPQEIKNNIARATSHSQVFTRMIHIRRENDVVASLGQELPQGTVYSVPDVRITMETGAAEAVLANHGIKQMVADLQAPRRDEEEKKEKELSKDEIADSL</sequence>
<dbReference type="Proteomes" id="UP000293550">
    <property type="component" value="Unassembled WGS sequence"/>
</dbReference>
<proteinExistence type="predicted"/>
<feature type="region of interest" description="Disordered" evidence="1">
    <location>
        <begin position="460"/>
        <end position="483"/>
    </location>
</feature>
<name>A0A4Q7DG34_9PROT</name>
<gene>
    <name evidence="3" type="ORF">EQU50_06480</name>
</gene>
<dbReference type="EMBL" id="SCFB01000007">
    <property type="protein sequence ID" value="RZI45743.1"/>
    <property type="molecule type" value="Genomic_DNA"/>
</dbReference>
<feature type="chain" id="PRO_5020332002" evidence="2">
    <location>
        <begin position="21"/>
        <end position="483"/>
    </location>
</feature>
<evidence type="ECO:0000256" key="2">
    <source>
        <dbReference type="SAM" id="SignalP"/>
    </source>
</evidence>
<feature type="compositionally biased region" description="Basic and acidic residues" evidence="1">
    <location>
        <begin position="461"/>
        <end position="483"/>
    </location>
</feature>
<comment type="caution">
    <text evidence="3">The sequence shown here is derived from an EMBL/GenBank/DDBJ whole genome shotgun (WGS) entry which is preliminary data.</text>
</comment>
<reference evidence="3 4" key="1">
    <citation type="submission" date="2018-10" db="EMBL/GenBank/DDBJ databases">
        <title>An updated phylogeny of the Alphaproteobacteria reveals that the parasitic Rickettsiales and Holosporales have independent origins.</title>
        <authorList>
            <person name="Munoz-Gomez S.A."/>
            <person name="Hess S."/>
            <person name="Burger G."/>
            <person name="Lang B.F."/>
            <person name="Susko E."/>
            <person name="Slamovits C.H."/>
            <person name="Roger A.J."/>
        </authorList>
    </citation>
    <scope>NUCLEOTIDE SEQUENCE [LARGE SCALE GENOMIC DNA]</scope>
    <source>
        <strain evidence="3">HOLO01</strain>
    </source>
</reference>